<feature type="compositionally biased region" description="Acidic residues" evidence="1">
    <location>
        <begin position="345"/>
        <end position="366"/>
    </location>
</feature>
<feature type="region of interest" description="Disordered" evidence="1">
    <location>
        <begin position="340"/>
        <end position="366"/>
    </location>
</feature>
<reference evidence="2" key="1">
    <citation type="submission" date="2021-01" db="EMBL/GenBank/DDBJ databases">
        <authorList>
            <person name="Corre E."/>
            <person name="Pelletier E."/>
            <person name="Niang G."/>
            <person name="Scheremetjew M."/>
            <person name="Finn R."/>
            <person name="Kale V."/>
            <person name="Holt S."/>
            <person name="Cochrane G."/>
            <person name="Meng A."/>
            <person name="Brown T."/>
            <person name="Cohen L."/>
        </authorList>
    </citation>
    <scope>NUCLEOTIDE SEQUENCE</scope>
    <source>
        <strain evidence="2">B650</strain>
    </source>
</reference>
<proteinExistence type="predicted"/>
<sequence length="366" mass="41345">MSKQNNKNNITTLLNRLTPRSLCTITHPRNTLQERVTATTSPTKTEFAIFQTAKVLPPHLRARRDAACRQRLLCDVLLPALVRINNNTCNVLYVCLKHVHVPRNSNSNSNQNSNGVRYLYLNLCAYPEWLQLPDDDDTLHEHYTCKNVEDMYEAIINACKSKPHIVIDGAMLSLAQPFTTFAAVQALLTKLMLSELTGPILLNNVNPGLFTKWQCLSIMEMSDANIIVEGGEMTLIRKARARHGANVKVIKNKQPFYVDEVSHNLVLGSKDDNEIEEEDKEDEENTKEEKVQEGFVVPKQSGKVSQEPVHVPALKKGAAVVLEHENDNKNSSKKAEVFVRPNIYIDDDDPEFDDMDEEDPDDDLDI</sequence>
<dbReference type="EMBL" id="HBGY01008944">
    <property type="protein sequence ID" value="CAD9566804.1"/>
    <property type="molecule type" value="Transcribed_RNA"/>
</dbReference>
<evidence type="ECO:0008006" key="3">
    <source>
        <dbReference type="Google" id="ProtNLM"/>
    </source>
</evidence>
<protein>
    <recommendedName>
        <fullName evidence="3">Elongator complex protein 5</fullName>
    </recommendedName>
</protein>
<dbReference type="AlphaFoldDB" id="A0A7S2K5C9"/>
<evidence type="ECO:0000313" key="2">
    <source>
        <dbReference type="EMBL" id="CAD9566804.1"/>
    </source>
</evidence>
<name>A0A7S2K5C9_9STRA</name>
<accession>A0A7S2K5C9</accession>
<organism evidence="2">
    <name type="scientific">Leptocylindrus danicus</name>
    <dbReference type="NCBI Taxonomy" id="163516"/>
    <lineage>
        <taxon>Eukaryota</taxon>
        <taxon>Sar</taxon>
        <taxon>Stramenopiles</taxon>
        <taxon>Ochrophyta</taxon>
        <taxon>Bacillariophyta</taxon>
        <taxon>Coscinodiscophyceae</taxon>
        <taxon>Chaetocerotophycidae</taxon>
        <taxon>Leptocylindrales</taxon>
        <taxon>Leptocylindraceae</taxon>
        <taxon>Leptocylindrus</taxon>
    </lineage>
</organism>
<gene>
    <name evidence="2" type="ORF">LDAN0321_LOCUS5637</name>
</gene>
<feature type="compositionally biased region" description="Acidic residues" evidence="1">
    <location>
        <begin position="273"/>
        <end position="286"/>
    </location>
</feature>
<evidence type="ECO:0000256" key="1">
    <source>
        <dbReference type="SAM" id="MobiDB-lite"/>
    </source>
</evidence>
<feature type="region of interest" description="Disordered" evidence="1">
    <location>
        <begin position="268"/>
        <end position="310"/>
    </location>
</feature>